<organism evidence="1 2">
    <name type="scientific">Ramlibacter monticola</name>
    <dbReference type="NCBI Taxonomy" id="1926872"/>
    <lineage>
        <taxon>Bacteria</taxon>
        <taxon>Pseudomonadati</taxon>
        <taxon>Pseudomonadota</taxon>
        <taxon>Betaproteobacteria</taxon>
        <taxon>Burkholderiales</taxon>
        <taxon>Comamonadaceae</taxon>
        <taxon>Ramlibacter</taxon>
    </lineage>
</organism>
<dbReference type="EMBL" id="JAEQNE010000008">
    <property type="protein sequence ID" value="MBL0394318.1"/>
    <property type="molecule type" value="Genomic_DNA"/>
</dbReference>
<protein>
    <submittedName>
        <fullName evidence="1">Uncharacterized protein</fullName>
    </submittedName>
</protein>
<comment type="caution">
    <text evidence="1">The sequence shown here is derived from an EMBL/GenBank/DDBJ whole genome shotgun (WGS) entry which is preliminary data.</text>
</comment>
<gene>
    <name evidence="1" type="ORF">JJ685_24475</name>
</gene>
<dbReference type="AlphaFoldDB" id="A0A936Z3S9"/>
<evidence type="ECO:0000313" key="1">
    <source>
        <dbReference type="EMBL" id="MBL0394318.1"/>
    </source>
</evidence>
<sequence length="218" mass="24145">MMNYDRFRVALADCVRVDDVKDIRDKAKALELYALQKNDRKARRDMAEIKLRAMVRIGEITRELPKVQGLRRGTSSAHAEEVTKREALHAAGISTSCANDYERIAAGGIAVDKYFATTRAKGDVPTQKALAEAVATHTGRMPITAKTKKRLVGNPLPPKKAARLKRELAEAARMDASMLCMYARLLLRAIAAANGQFSDEERHLLDEVSEAIEARRAA</sequence>
<evidence type="ECO:0000313" key="2">
    <source>
        <dbReference type="Proteomes" id="UP000599109"/>
    </source>
</evidence>
<name>A0A936Z3S9_9BURK</name>
<proteinExistence type="predicted"/>
<accession>A0A936Z3S9</accession>
<keyword evidence="2" id="KW-1185">Reference proteome</keyword>
<reference evidence="1 2" key="1">
    <citation type="journal article" date="2017" name="Int. J. Syst. Evol. Microbiol.">
        <title>Ramlibacter monticola sp. nov., isolated from forest soil.</title>
        <authorList>
            <person name="Chaudhary D.K."/>
            <person name="Kim J."/>
        </authorList>
    </citation>
    <scope>NUCLEOTIDE SEQUENCE [LARGE SCALE GENOMIC DNA]</scope>
    <source>
        <strain evidence="1 2">KACC 19175</strain>
    </source>
</reference>
<dbReference type="RefSeq" id="WP_201676995.1">
    <property type="nucleotide sequence ID" value="NZ_JAEQNE010000008.1"/>
</dbReference>
<dbReference type="Proteomes" id="UP000599109">
    <property type="component" value="Unassembled WGS sequence"/>
</dbReference>